<name>A0A2H0V7M0_9BACT</name>
<dbReference type="InterPro" id="IPR043993">
    <property type="entry name" value="T4SS_pilin"/>
</dbReference>
<keyword evidence="1" id="KW-0472">Membrane</keyword>
<organism evidence="3 4">
    <name type="scientific">Candidatus Falkowbacteria bacterium CG10_big_fil_rev_8_21_14_0_10_37_6</name>
    <dbReference type="NCBI Taxonomy" id="1974563"/>
    <lineage>
        <taxon>Bacteria</taxon>
        <taxon>Candidatus Falkowiibacteriota</taxon>
    </lineage>
</organism>
<feature type="chain" id="PRO_5013789378" evidence="2">
    <location>
        <begin position="29"/>
        <end position="142"/>
    </location>
</feature>
<feature type="transmembrane region" description="Helical" evidence="1">
    <location>
        <begin position="69"/>
        <end position="91"/>
    </location>
</feature>
<keyword evidence="1" id="KW-0812">Transmembrane</keyword>
<proteinExistence type="predicted"/>
<feature type="signal peptide" evidence="2">
    <location>
        <begin position="1"/>
        <end position="28"/>
    </location>
</feature>
<dbReference type="EMBL" id="PFAN01000031">
    <property type="protein sequence ID" value="PIR95106.1"/>
    <property type="molecule type" value="Genomic_DNA"/>
</dbReference>
<dbReference type="Proteomes" id="UP000228614">
    <property type="component" value="Unassembled WGS sequence"/>
</dbReference>
<dbReference type="Pfam" id="PF18895">
    <property type="entry name" value="T4SS_pilin"/>
    <property type="match status" value="1"/>
</dbReference>
<evidence type="ECO:0000313" key="4">
    <source>
        <dbReference type="Proteomes" id="UP000228614"/>
    </source>
</evidence>
<evidence type="ECO:0000313" key="3">
    <source>
        <dbReference type="EMBL" id="PIR95106.1"/>
    </source>
</evidence>
<keyword evidence="2" id="KW-0732">Signal</keyword>
<evidence type="ECO:0000256" key="2">
    <source>
        <dbReference type="SAM" id="SignalP"/>
    </source>
</evidence>
<gene>
    <name evidence="3" type="ORF">COT95_00505</name>
</gene>
<evidence type="ECO:0000256" key="1">
    <source>
        <dbReference type="SAM" id="Phobius"/>
    </source>
</evidence>
<dbReference type="AlphaFoldDB" id="A0A2H0V7M0"/>
<reference evidence="4" key="1">
    <citation type="submission" date="2017-09" db="EMBL/GenBank/DDBJ databases">
        <title>Depth-based differentiation of microbial function through sediment-hosted aquifers and enrichment of novel symbionts in the deep terrestrial subsurface.</title>
        <authorList>
            <person name="Probst A.J."/>
            <person name="Ladd B."/>
            <person name="Jarett J.K."/>
            <person name="Geller-Mcgrath D.E."/>
            <person name="Sieber C.M.K."/>
            <person name="Emerson J.B."/>
            <person name="Anantharaman K."/>
            <person name="Thomas B.C."/>
            <person name="Malmstrom R."/>
            <person name="Stieglmeier M."/>
            <person name="Klingl A."/>
            <person name="Woyke T."/>
            <person name="Ryan C.M."/>
            <person name="Banfield J.F."/>
        </authorList>
    </citation>
    <scope>NUCLEOTIDE SEQUENCE [LARGE SCALE GENOMIC DNA]</scope>
</reference>
<keyword evidence="1" id="KW-1133">Transmembrane helix</keyword>
<protein>
    <submittedName>
        <fullName evidence="3">Uncharacterized protein</fullName>
    </submittedName>
</protein>
<sequence length="142" mass="14800">MKKLLSTFLLVLFTLSIMTVGLANSAQAVDNNESIENPEFWGGAGDEGSKIADSINEGIMLGDKDPREIAASVINIILGFLGIVAVIIVLAGGFKWMTAGGNQDKVDEAKKLMTAGVVGLVIVLAAFGMAKFIIDALVSATT</sequence>
<comment type="caution">
    <text evidence="3">The sequence shown here is derived from an EMBL/GenBank/DDBJ whole genome shotgun (WGS) entry which is preliminary data.</text>
</comment>
<feature type="transmembrane region" description="Helical" evidence="1">
    <location>
        <begin position="112"/>
        <end position="134"/>
    </location>
</feature>
<accession>A0A2H0V7M0</accession>